<protein>
    <recommendedName>
        <fullName evidence="1">STAS domain-containing protein</fullName>
    </recommendedName>
</protein>
<comment type="caution">
    <text evidence="2">The sequence shown here is derived from an EMBL/GenBank/DDBJ whole genome shotgun (WGS) entry which is preliminary data.</text>
</comment>
<reference evidence="3" key="1">
    <citation type="journal article" date="2019" name="Int. J. Syst. Evol. Microbiol.">
        <title>The Global Catalogue of Microorganisms (GCM) 10K type strain sequencing project: providing services to taxonomists for standard genome sequencing and annotation.</title>
        <authorList>
            <consortium name="The Broad Institute Genomics Platform"/>
            <consortium name="The Broad Institute Genome Sequencing Center for Infectious Disease"/>
            <person name="Wu L."/>
            <person name="Ma J."/>
        </authorList>
    </citation>
    <scope>NUCLEOTIDE SEQUENCE [LARGE SCALE GENOMIC DNA]</scope>
    <source>
        <strain evidence="3">JCM 17805</strain>
    </source>
</reference>
<dbReference type="InterPro" id="IPR002645">
    <property type="entry name" value="STAS_dom"/>
</dbReference>
<dbReference type="InterPro" id="IPR036513">
    <property type="entry name" value="STAS_dom_sf"/>
</dbReference>
<dbReference type="InterPro" id="IPR058548">
    <property type="entry name" value="MlaB-like_STAS"/>
</dbReference>
<organism evidence="2 3">
    <name type="scientific">Kistimonas scapharcae</name>
    <dbReference type="NCBI Taxonomy" id="1036133"/>
    <lineage>
        <taxon>Bacteria</taxon>
        <taxon>Pseudomonadati</taxon>
        <taxon>Pseudomonadota</taxon>
        <taxon>Gammaproteobacteria</taxon>
        <taxon>Oceanospirillales</taxon>
        <taxon>Endozoicomonadaceae</taxon>
        <taxon>Kistimonas</taxon>
    </lineage>
</organism>
<evidence type="ECO:0000313" key="2">
    <source>
        <dbReference type="EMBL" id="GAA4647762.1"/>
    </source>
</evidence>
<dbReference type="EMBL" id="BAABFL010000003">
    <property type="protein sequence ID" value="GAA4647762.1"/>
    <property type="molecule type" value="Genomic_DNA"/>
</dbReference>
<proteinExistence type="predicted"/>
<name>A0ABP8UZ05_9GAMM</name>
<feature type="domain" description="STAS" evidence="1">
    <location>
        <begin position="44"/>
        <end position="99"/>
    </location>
</feature>
<evidence type="ECO:0000259" key="1">
    <source>
        <dbReference type="PROSITE" id="PS50801"/>
    </source>
</evidence>
<dbReference type="Proteomes" id="UP001500604">
    <property type="component" value="Unassembled WGS sequence"/>
</dbReference>
<evidence type="ECO:0000313" key="3">
    <source>
        <dbReference type="Proteomes" id="UP001500604"/>
    </source>
</evidence>
<gene>
    <name evidence="2" type="ORF">GCM10023116_00240</name>
</gene>
<dbReference type="Gene3D" id="3.30.750.24">
    <property type="entry name" value="STAS domain"/>
    <property type="match status" value="1"/>
</dbReference>
<dbReference type="SUPFAM" id="SSF52091">
    <property type="entry name" value="SpoIIaa-like"/>
    <property type="match status" value="1"/>
</dbReference>
<sequence length="99" mass="10212">MNTVEVTAPGKLVLKGAVDVDTAAELEVAGMALIDSQVAPWWEVDLSAVTRADSAALALLLSLMRDAGNKQVSLTFTGLPDELMALAGVCGVDSLLPMA</sequence>
<dbReference type="Pfam" id="PF13466">
    <property type="entry name" value="STAS_2"/>
    <property type="match status" value="1"/>
</dbReference>
<dbReference type="RefSeq" id="WP_345192590.1">
    <property type="nucleotide sequence ID" value="NZ_BAABFL010000003.1"/>
</dbReference>
<accession>A0ABP8UZ05</accession>
<dbReference type="PROSITE" id="PS50801">
    <property type="entry name" value="STAS"/>
    <property type="match status" value="1"/>
</dbReference>
<keyword evidence="3" id="KW-1185">Reference proteome</keyword>